<name>A0A084GXS0_METID</name>
<keyword evidence="1" id="KW-0812">Transmembrane</keyword>
<dbReference type="STRING" id="246786.GS18_0213690"/>
<dbReference type="Pfam" id="PF14110">
    <property type="entry name" value="DUF4282"/>
    <property type="match status" value="1"/>
</dbReference>
<keyword evidence="1" id="KW-0472">Membrane</keyword>
<gene>
    <name evidence="2" type="ORF">GS18_0213690</name>
</gene>
<feature type="transmembrane region" description="Helical" evidence="1">
    <location>
        <begin position="48"/>
        <end position="66"/>
    </location>
</feature>
<accession>A0A084GXS0</accession>
<evidence type="ECO:0000313" key="2">
    <source>
        <dbReference type="EMBL" id="KEZ52132.1"/>
    </source>
</evidence>
<dbReference type="RefSeq" id="WP_029566962.1">
    <property type="nucleotide sequence ID" value="NZ_JNVC02000005.1"/>
</dbReference>
<keyword evidence="3" id="KW-1185">Reference proteome</keyword>
<feature type="transmembrane region" description="Helical" evidence="1">
    <location>
        <begin position="12"/>
        <end position="36"/>
    </location>
</feature>
<evidence type="ECO:0000313" key="3">
    <source>
        <dbReference type="Proteomes" id="UP000028549"/>
    </source>
</evidence>
<reference evidence="2 3" key="1">
    <citation type="journal article" date="2005" name="Int. J. Syst. Evol. Microbiol.">
        <title>Bacillus cibi sp. nov., isolated from jeotgal, a traditional Korean fermented seafood.</title>
        <authorList>
            <person name="Yoon J.H."/>
            <person name="Lee C.H."/>
            <person name="Oh T.K."/>
        </authorList>
    </citation>
    <scope>NUCLEOTIDE SEQUENCE [LARGE SCALE GENOMIC DNA]</scope>
    <source>
        <strain evidence="2 3">DSM 16189</strain>
    </source>
</reference>
<proteinExistence type="predicted"/>
<keyword evidence="1" id="KW-1133">Transmembrane helix</keyword>
<dbReference type="Proteomes" id="UP000028549">
    <property type="component" value="Unassembled WGS sequence"/>
</dbReference>
<dbReference type="AlphaFoldDB" id="A0A084GXS0"/>
<dbReference type="EMBL" id="JNVC02000005">
    <property type="protein sequence ID" value="KEZ52132.1"/>
    <property type="molecule type" value="Genomic_DNA"/>
</dbReference>
<sequence length="94" mass="10062">MQDFLKFNKMVTPAIISVIFYVGSAISIIAGFISIITGAGSYGGGGQVFAGLLMILVGPFVIRIYCELLIVMFKMHEALQVITKNVSQSDKAAS</sequence>
<organism evidence="2 3">
    <name type="scientific">Metabacillus indicus</name>
    <name type="common">Bacillus indicus</name>
    <dbReference type="NCBI Taxonomy" id="246786"/>
    <lineage>
        <taxon>Bacteria</taxon>
        <taxon>Bacillati</taxon>
        <taxon>Bacillota</taxon>
        <taxon>Bacilli</taxon>
        <taxon>Bacillales</taxon>
        <taxon>Bacillaceae</taxon>
        <taxon>Metabacillus</taxon>
    </lineage>
</organism>
<dbReference type="OrthoDB" id="280522at2"/>
<evidence type="ECO:0000256" key="1">
    <source>
        <dbReference type="SAM" id="Phobius"/>
    </source>
</evidence>
<comment type="caution">
    <text evidence="2">The sequence shown here is derived from an EMBL/GenBank/DDBJ whole genome shotgun (WGS) entry which is preliminary data.</text>
</comment>
<evidence type="ECO:0008006" key="4">
    <source>
        <dbReference type="Google" id="ProtNLM"/>
    </source>
</evidence>
<dbReference type="InterPro" id="IPR025557">
    <property type="entry name" value="DUF4282"/>
</dbReference>
<protein>
    <recommendedName>
        <fullName evidence="4">DUF4282 domain-containing protein</fullName>
    </recommendedName>
</protein>